<dbReference type="KEGG" id="pbap:Pla133_03610"/>
<evidence type="ECO:0000313" key="2">
    <source>
        <dbReference type="Proteomes" id="UP000316921"/>
    </source>
</evidence>
<evidence type="ECO:0008006" key="3">
    <source>
        <dbReference type="Google" id="ProtNLM"/>
    </source>
</evidence>
<keyword evidence="2" id="KW-1185">Reference proteome</keyword>
<gene>
    <name evidence="1" type="ORF">Pla133_03610</name>
</gene>
<dbReference type="Proteomes" id="UP000316921">
    <property type="component" value="Chromosome"/>
</dbReference>
<reference evidence="1 2" key="1">
    <citation type="submission" date="2019-02" db="EMBL/GenBank/DDBJ databases">
        <title>Deep-cultivation of Planctomycetes and their phenomic and genomic characterization uncovers novel biology.</title>
        <authorList>
            <person name="Wiegand S."/>
            <person name="Jogler M."/>
            <person name="Boedeker C."/>
            <person name="Pinto D."/>
            <person name="Vollmers J."/>
            <person name="Rivas-Marin E."/>
            <person name="Kohn T."/>
            <person name="Peeters S.H."/>
            <person name="Heuer A."/>
            <person name="Rast P."/>
            <person name="Oberbeckmann S."/>
            <person name="Bunk B."/>
            <person name="Jeske O."/>
            <person name="Meyerdierks A."/>
            <person name="Storesund J.E."/>
            <person name="Kallscheuer N."/>
            <person name="Luecker S."/>
            <person name="Lage O.M."/>
            <person name="Pohl T."/>
            <person name="Merkel B.J."/>
            <person name="Hornburger P."/>
            <person name="Mueller R.-W."/>
            <person name="Bruemmer F."/>
            <person name="Labrenz M."/>
            <person name="Spormann A.M."/>
            <person name="Op den Camp H."/>
            <person name="Overmann J."/>
            <person name="Amann R."/>
            <person name="Jetten M.S.M."/>
            <person name="Mascher T."/>
            <person name="Medema M.H."/>
            <person name="Devos D.P."/>
            <person name="Kaster A.-K."/>
            <person name="Ovreas L."/>
            <person name="Rohde M."/>
            <person name="Galperin M.Y."/>
            <person name="Jogler C."/>
        </authorList>
    </citation>
    <scope>NUCLEOTIDE SEQUENCE [LARGE SCALE GENOMIC DNA]</scope>
    <source>
        <strain evidence="1 2">Pla133</strain>
    </source>
</reference>
<dbReference type="EMBL" id="CP036287">
    <property type="protein sequence ID" value="QDU65296.1"/>
    <property type="molecule type" value="Genomic_DNA"/>
</dbReference>
<proteinExistence type="predicted"/>
<sequence length="60" mass="6737">MRCSGRSTCKVVFDPAVDVENARAEPELLLDRHSMPLVLDEIQCAPELVPALERRRRSCG</sequence>
<dbReference type="AlphaFoldDB" id="A0A518BEA4"/>
<organism evidence="1 2">
    <name type="scientific">Engelhardtia mirabilis</name>
    <dbReference type="NCBI Taxonomy" id="2528011"/>
    <lineage>
        <taxon>Bacteria</taxon>
        <taxon>Pseudomonadati</taxon>
        <taxon>Planctomycetota</taxon>
        <taxon>Planctomycetia</taxon>
        <taxon>Planctomycetia incertae sedis</taxon>
        <taxon>Engelhardtia</taxon>
    </lineage>
</organism>
<accession>A0A518BEA4</accession>
<name>A0A518BEA4_9BACT</name>
<evidence type="ECO:0000313" key="1">
    <source>
        <dbReference type="EMBL" id="QDU65296.1"/>
    </source>
</evidence>
<protein>
    <recommendedName>
        <fullName evidence="3">AAA domain-containing protein</fullName>
    </recommendedName>
</protein>